<dbReference type="InterPro" id="IPR007110">
    <property type="entry name" value="Ig-like_dom"/>
</dbReference>
<dbReference type="CDD" id="cd00063">
    <property type="entry name" value="FN3"/>
    <property type="match status" value="1"/>
</dbReference>
<keyword evidence="6" id="KW-0675">Receptor</keyword>
<dbReference type="InterPro" id="IPR036116">
    <property type="entry name" value="FN3_sf"/>
</dbReference>
<protein>
    <submittedName>
        <fullName evidence="6">Ciliary neurotrophic factor receptor subunit alpha-like isoform X1</fullName>
    </submittedName>
</protein>
<dbReference type="InterPro" id="IPR053073">
    <property type="entry name" value="IL11/IL27_subunit_beta"/>
</dbReference>
<name>A0A8J4U0Y7_CLAMG</name>
<evidence type="ECO:0000256" key="1">
    <source>
        <dbReference type="ARBA" id="ARBA00010890"/>
    </source>
</evidence>
<dbReference type="EMBL" id="QNUK01000216">
    <property type="protein sequence ID" value="KAF5897928.1"/>
    <property type="molecule type" value="Genomic_DNA"/>
</dbReference>
<dbReference type="Proteomes" id="UP000727407">
    <property type="component" value="Unassembled WGS sequence"/>
</dbReference>
<dbReference type="InterPro" id="IPR003961">
    <property type="entry name" value="FN3_dom"/>
</dbReference>
<feature type="transmembrane region" description="Helical" evidence="3">
    <location>
        <begin position="426"/>
        <end position="447"/>
    </location>
</feature>
<evidence type="ECO:0000256" key="2">
    <source>
        <dbReference type="ARBA" id="ARBA00023319"/>
    </source>
</evidence>
<dbReference type="Gene3D" id="2.60.40.10">
    <property type="entry name" value="Immunoglobulins"/>
    <property type="match status" value="3"/>
</dbReference>
<dbReference type="InterPro" id="IPR003599">
    <property type="entry name" value="Ig_sub"/>
</dbReference>
<dbReference type="PANTHER" id="PTHR48483">
    <property type="entry name" value="INTERLEUKIN-27 SUBUNIT BETA"/>
    <property type="match status" value="1"/>
</dbReference>
<proteinExistence type="inferred from homology"/>
<dbReference type="AlphaFoldDB" id="A0A8J4U0Y7"/>
<dbReference type="PROSITE" id="PS50835">
    <property type="entry name" value="IG_LIKE"/>
    <property type="match status" value="1"/>
</dbReference>
<keyword evidence="3" id="KW-1133">Transmembrane helix</keyword>
<accession>A0A8J4U0Y7</accession>
<comment type="similarity">
    <text evidence="1">Belongs to the type I cytokine receptor family. Type 3 subfamily.</text>
</comment>
<feature type="domain" description="Ig-like" evidence="4">
    <location>
        <begin position="118"/>
        <end position="170"/>
    </location>
</feature>
<evidence type="ECO:0000259" key="5">
    <source>
        <dbReference type="PROSITE" id="PS50853"/>
    </source>
</evidence>
<feature type="domain" description="Fibronectin type-III" evidence="5">
    <location>
        <begin position="286"/>
        <end position="385"/>
    </location>
</feature>
<keyword evidence="3" id="KW-0472">Membrane</keyword>
<gene>
    <name evidence="6" type="primary">il11ra</name>
    <name evidence="6" type="ORF">DAT39_012348</name>
</gene>
<reference evidence="6" key="1">
    <citation type="submission" date="2020-07" db="EMBL/GenBank/DDBJ databases">
        <title>Clarias magur genome sequencing, assembly and annotation.</title>
        <authorList>
            <person name="Kushwaha B."/>
            <person name="Kumar R."/>
            <person name="Das P."/>
            <person name="Joshi C.G."/>
            <person name="Kumar D."/>
            <person name="Nagpure N.S."/>
            <person name="Pandey M."/>
            <person name="Agarwal S."/>
            <person name="Srivastava S."/>
            <person name="Singh M."/>
            <person name="Sahoo L."/>
            <person name="Jayasankar P."/>
            <person name="Meher P.K."/>
            <person name="Koringa P.G."/>
            <person name="Iquebal M.A."/>
            <person name="Das S.P."/>
            <person name="Bit A."/>
            <person name="Patnaik S."/>
            <person name="Patel N."/>
            <person name="Shah T.M."/>
            <person name="Hinsu A."/>
            <person name="Jena J.K."/>
        </authorList>
    </citation>
    <scope>NUCLEOTIDE SEQUENCE</scope>
    <source>
        <strain evidence="6">CIFAMagur01</strain>
        <tissue evidence="6">Testis</tissue>
    </source>
</reference>
<feature type="non-terminal residue" evidence="6">
    <location>
        <position position="1"/>
    </location>
</feature>
<keyword evidence="2" id="KW-0393">Immunoglobulin domain</keyword>
<dbReference type="Pfam" id="PF13927">
    <property type="entry name" value="Ig_3"/>
    <property type="match status" value="1"/>
</dbReference>
<dbReference type="SUPFAM" id="SSF49265">
    <property type="entry name" value="Fibronectin type III"/>
    <property type="match status" value="2"/>
</dbReference>
<dbReference type="OrthoDB" id="418412at2759"/>
<dbReference type="PROSITE" id="PS50853">
    <property type="entry name" value="FN3"/>
    <property type="match status" value="1"/>
</dbReference>
<keyword evidence="3" id="KW-0812">Transmembrane</keyword>
<organism evidence="6 7">
    <name type="scientific">Clarias magur</name>
    <name type="common">Asian catfish</name>
    <name type="synonym">Macropteronotus magur</name>
    <dbReference type="NCBI Taxonomy" id="1594786"/>
    <lineage>
        <taxon>Eukaryota</taxon>
        <taxon>Metazoa</taxon>
        <taxon>Chordata</taxon>
        <taxon>Craniata</taxon>
        <taxon>Vertebrata</taxon>
        <taxon>Euteleostomi</taxon>
        <taxon>Actinopterygii</taxon>
        <taxon>Neopterygii</taxon>
        <taxon>Teleostei</taxon>
        <taxon>Ostariophysi</taxon>
        <taxon>Siluriformes</taxon>
        <taxon>Clariidae</taxon>
        <taxon>Clarias</taxon>
    </lineage>
</organism>
<evidence type="ECO:0000313" key="6">
    <source>
        <dbReference type="EMBL" id="KAF5897928.1"/>
    </source>
</evidence>
<dbReference type="SMART" id="SM00060">
    <property type="entry name" value="FN3"/>
    <property type="match status" value="1"/>
</dbReference>
<dbReference type="InterPro" id="IPR013783">
    <property type="entry name" value="Ig-like_fold"/>
</dbReference>
<comment type="caution">
    <text evidence="6">The sequence shown here is derived from an EMBL/GenBank/DDBJ whole genome shotgun (WGS) entry which is preliminary data.</text>
</comment>
<dbReference type="PANTHER" id="PTHR48483:SF2">
    <property type="entry name" value="INTERLEUKIN-27 SUBUNIT BETA"/>
    <property type="match status" value="1"/>
</dbReference>
<evidence type="ECO:0000256" key="3">
    <source>
        <dbReference type="SAM" id="Phobius"/>
    </source>
</evidence>
<feature type="non-terminal residue" evidence="6">
    <location>
        <position position="448"/>
    </location>
</feature>
<dbReference type="InterPro" id="IPR036179">
    <property type="entry name" value="Ig-like_dom_sf"/>
</dbReference>
<dbReference type="SMART" id="SM00409">
    <property type="entry name" value="IG"/>
    <property type="match status" value="1"/>
</dbReference>
<evidence type="ECO:0000313" key="7">
    <source>
        <dbReference type="Proteomes" id="UP000727407"/>
    </source>
</evidence>
<keyword evidence="7" id="KW-1185">Reference proteome</keyword>
<sequence>AVHDVVACWSERCLYNYTQQYYGAMLTAMLPSEPRLSFCSGLHKHYESRRLFGQSEHFHKRPPVHNYRACSLDSCQMPGLVSCPGGLLVFWILSLFCVHIDSEILSNEVSDVQFGTLGSTVTLTCRGAHQGSEVLWTHNGSLVRTRQSYLSDGSLTLTNTTHSMEGNYSCLEPRDGVLLQSITLRLGYAPEYLSVSCRLPNHFKMVCTWTQRVRTHLPTKYISSVSVDSEIPETCEQKVIEVNKCIISNPLFWAIKHLVNITEVNPLGSKSTITFVDMNKNLKPDAPEDPICSGVNAEPTQLRVEWKPPASWPSDVSVAFPLKFELQYRPVGSKYWSKLETEDTCIVILDALMGHLHEVRVRAQDALINHSQWSEWSQVVQGQPWNDPSIHETTTELFEPIFPSTFPVKATENSKESAIDENGSQALIILGLLVAVMAVVMVTITALL</sequence>
<evidence type="ECO:0000259" key="4">
    <source>
        <dbReference type="PROSITE" id="PS50835"/>
    </source>
</evidence>
<dbReference type="SUPFAM" id="SSF48726">
    <property type="entry name" value="Immunoglobulin"/>
    <property type="match status" value="1"/>
</dbReference>